<dbReference type="Proteomes" id="UP000196778">
    <property type="component" value="Unassembled WGS sequence"/>
</dbReference>
<feature type="transmembrane region" description="Helical" evidence="2">
    <location>
        <begin position="26"/>
        <end position="45"/>
    </location>
</feature>
<proteinExistence type="inferred from homology"/>
<dbReference type="AlphaFoldDB" id="A0A1R4K0C3"/>
<keyword evidence="2" id="KW-0812">Transmembrane</keyword>
<keyword evidence="2" id="KW-1133">Transmembrane helix</keyword>
<keyword evidence="2" id="KW-0472">Membrane</keyword>
<dbReference type="InterPro" id="IPR004474">
    <property type="entry name" value="LytR_CpsA_psr"/>
</dbReference>
<dbReference type="RefSeq" id="WP_245827446.1">
    <property type="nucleotide sequence ID" value="NZ_FUKR01000058.1"/>
</dbReference>
<organism evidence="4 5">
    <name type="scientific">Mycetocola reblochoni REB411</name>
    <dbReference type="NCBI Taxonomy" id="1255698"/>
    <lineage>
        <taxon>Bacteria</taxon>
        <taxon>Bacillati</taxon>
        <taxon>Actinomycetota</taxon>
        <taxon>Actinomycetes</taxon>
        <taxon>Micrococcales</taxon>
        <taxon>Microbacteriaceae</taxon>
        <taxon>Mycetocola</taxon>
    </lineage>
</organism>
<protein>
    <submittedName>
        <fullName evidence="4">Cell envelope-related transcriptional attenuator</fullName>
    </submittedName>
</protein>
<dbReference type="NCBIfam" id="TIGR00350">
    <property type="entry name" value="lytR_cpsA_psr"/>
    <property type="match status" value="1"/>
</dbReference>
<dbReference type="Pfam" id="PF03816">
    <property type="entry name" value="LytR_cpsA_psr"/>
    <property type="match status" value="1"/>
</dbReference>
<feature type="transmembrane region" description="Helical" evidence="2">
    <location>
        <begin position="86"/>
        <end position="113"/>
    </location>
</feature>
<gene>
    <name evidence="4" type="ORF">FM119_10580</name>
</gene>
<feature type="domain" description="Cell envelope-related transcriptional attenuator" evidence="3">
    <location>
        <begin position="189"/>
        <end position="371"/>
    </location>
</feature>
<accession>A0A1R4K0C3</accession>
<keyword evidence="5" id="KW-1185">Reference proteome</keyword>
<dbReference type="Gene3D" id="3.40.630.190">
    <property type="entry name" value="LCP protein"/>
    <property type="match status" value="1"/>
</dbReference>
<feature type="transmembrane region" description="Helical" evidence="2">
    <location>
        <begin position="52"/>
        <end position="74"/>
    </location>
</feature>
<comment type="similarity">
    <text evidence="1">Belongs to the LytR/CpsA/Psr (LCP) family.</text>
</comment>
<dbReference type="InterPro" id="IPR050922">
    <property type="entry name" value="LytR/CpsA/Psr_CW_biosynth"/>
</dbReference>
<evidence type="ECO:0000313" key="4">
    <source>
        <dbReference type="EMBL" id="SJN37736.1"/>
    </source>
</evidence>
<feature type="transmembrane region" description="Helical" evidence="2">
    <location>
        <begin position="125"/>
        <end position="146"/>
    </location>
</feature>
<evidence type="ECO:0000256" key="2">
    <source>
        <dbReference type="SAM" id="Phobius"/>
    </source>
</evidence>
<dbReference type="EMBL" id="FUKR01000058">
    <property type="protein sequence ID" value="SJN37736.1"/>
    <property type="molecule type" value="Genomic_DNA"/>
</dbReference>
<sequence>MSATVSSTQPIRDPDVDSQRLMGRRGWWLVVLNVLIPGSAQVLAGNKRLGRIGLSATLTLWALVVVTVILVLTARSWLLSVALTPWFLIVVQVLLALYAVLFVVLTLDTLRLVRLVRLSGTSRGLVAVLTVVGLVLSVGGASWGSYLAGVAGGGIGSIFSATQSLPAVDGRYNVLLLGGDAGDDREGLRPDSISVVSIDADSGEAVMIGLPRDMLGARFAEGSPMAARYPDGYWNCDVDVCKLNSIYTEAEVWHADYYPDAVANSSSPGIEATKDAAEGITGLTIQYYVLVDMAGFSSLIDALGGVDIEVTERLPIGGDENFNNVDEWIEPGMHHFNGYYAQWYARSRHGTSDYDRMARQKELIAAVVSQFEPVNVLTKFEDVMSAGSDLIKTDVPANQLGFFAELANKTRTHELRTYDLTPENGVDQDNPDIDAIHTAVEAELEATPTP</sequence>
<evidence type="ECO:0000259" key="3">
    <source>
        <dbReference type="Pfam" id="PF03816"/>
    </source>
</evidence>
<evidence type="ECO:0000313" key="5">
    <source>
        <dbReference type="Proteomes" id="UP000196778"/>
    </source>
</evidence>
<reference evidence="5" key="1">
    <citation type="submission" date="2017-02" db="EMBL/GenBank/DDBJ databases">
        <authorList>
            <person name="Dridi B."/>
        </authorList>
    </citation>
    <scope>NUCLEOTIDE SEQUENCE [LARGE SCALE GENOMIC DNA]</scope>
    <source>
        <strain evidence="5">EB411</strain>
    </source>
</reference>
<dbReference type="PANTHER" id="PTHR33392:SF6">
    <property type="entry name" value="POLYISOPRENYL-TEICHOIC ACID--PEPTIDOGLYCAN TEICHOIC ACID TRANSFERASE TAGU"/>
    <property type="match status" value="1"/>
</dbReference>
<dbReference type="PANTHER" id="PTHR33392">
    <property type="entry name" value="POLYISOPRENYL-TEICHOIC ACID--PEPTIDOGLYCAN TEICHOIC ACID TRANSFERASE TAGU"/>
    <property type="match status" value="1"/>
</dbReference>
<name>A0A1R4K0C3_9MICO</name>
<evidence type="ECO:0000256" key="1">
    <source>
        <dbReference type="ARBA" id="ARBA00006068"/>
    </source>
</evidence>